<dbReference type="AlphaFoldDB" id="A0A0G1N727"/>
<sequence>MVKVGINGFGRIGRIAFKVGILKHASELEFSAINTSGSMEASGWAHLVNYDTAYGKFEKEVKGEETKKPQEVTDEDPVIGNLIVDGAKIPLLAQKDPAKIPWGKYQVDVVIESTGKFTSEEEAKKHALGGAKRVVISAPVKGGNVGTYIIGVNEYKGETEVLSNSSCTTNCVAPVAAVLHSKFGIEKAAITTAHGYTDDQNLQDNSHADLRRARAAAQNIIPTTTGAAISTTETIPALKGLFDGRALPSS</sequence>
<dbReference type="GO" id="GO:0051287">
    <property type="term" value="F:NAD binding"/>
    <property type="evidence" value="ECO:0007669"/>
    <property type="project" value="InterPro"/>
</dbReference>
<reference evidence="4 5" key="1">
    <citation type="journal article" date="2015" name="Nature">
        <title>rRNA introns, odd ribosomes, and small enigmatic genomes across a large radiation of phyla.</title>
        <authorList>
            <person name="Brown C.T."/>
            <person name="Hug L.A."/>
            <person name="Thomas B.C."/>
            <person name="Sharon I."/>
            <person name="Castelle C.J."/>
            <person name="Singh A."/>
            <person name="Wilkins M.J."/>
            <person name="Williams K.H."/>
            <person name="Banfield J.F."/>
        </authorList>
    </citation>
    <scope>NUCLEOTIDE SEQUENCE [LARGE SCALE GENOMIC DNA]</scope>
</reference>
<dbReference type="Pfam" id="PF00044">
    <property type="entry name" value="Gp_dh_N"/>
    <property type="match status" value="1"/>
</dbReference>
<dbReference type="SMART" id="SM00846">
    <property type="entry name" value="Gp_dh_N"/>
    <property type="match status" value="1"/>
</dbReference>
<evidence type="ECO:0000259" key="3">
    <source>
        <dbReference type="SMART" id="SM00846"/>
    </source>
</evidence>
<protein>
    <submittedName>
        <fullName evidence="4">Glyceraldehyde-3-phosphate dehydrogenase, type I</fullName>
    </submittedName>
</protein>
<dbReference type="InterPro" id="IPR036291">
    <property type="entry name" value="NAD(P)-bd_dom_sf"/>
</dbReference>
<evidence type="ECO:0000256" key="2">
    <source>
        <dbReference type="RuleBase" id="RU000397"/>
    </source>
</evidence>
<dbReference type="CDD" id="cd05214">
    <property type="entry name" value="GAPDH_I_N"/>
    <property type="match status" value="1"/>
</dbReference>
<dbReference type="InterPro" id="IPR020828">
    <property type="entry name" value="GlycerAld_3-P_DH_NAD(P)-bd"/>
</dbReference>
<dbReference type="SUPFAM" id="SSF51735">
    <property type="entry name" value="NAD(P)-binding Rossmann-fold domains"/>
    <property type="match status" value="1"/>
</dbReference>
<dbReference type="Proteomes" id="UP000034922">
    <property type="component" value="Unassembled WGS sequence"/>
</dbReference>
<evidence type="ECO:0000313" key="5">
    <source>
        <dbReference type="Proteomes" id="UP000034922"/>
    </source>
</evidence>
<dbReference type="FunFam" id="3.40.50.720:FF:000001">
    <property type="entry name" value="Glyceraldehyde-3-phosphate dehydrogenase"/>
    <property type="match status" value="1"/>
</dbReference>
<dbReference type="GO" id="GO:0016620">
    <property type="term" value="F:oxidoreductase activity, acting on the aldehyde or oxo group of donors, NAD or NADP as acceptor"/>
    <property type="evidence" value="ECO:0007669"/>
    <property type="project" value="InterPro"/>
</dbReference>
<organism evidence="4 5">
    <name type="scientific">Candidatus Woesebacteria bacterium GW2011_GWC2_45_9</name>
    <dbReference type="NCBI Taxonomy" id="1618589"/>
    <lineage>
        <taxon>Bacteria</taxon>
        <taxon>Candidatus Woeseibacteriota</taxon>
    </lineage>
</organism>
<dbReference type="Pfam" id="PF02800">
    <property type="entry name" value="Gp_dh_C"/>
    <property type="match status" value="1"/>
</dbReference>
<proteinExistence type="inferred from homology"/>
<keyword evidence="1" id="KW-0560">Oxidoreductase</keyword>
<dbReference type="EMBL" id="LCLM01000035">
    <property type="protein sequence ID" value="KKU16326.1"/>
    <property type="molecule type" value="Genomic_DNA"/>
</dbReference>
<dbReference type="PRINTS" id="PR00078">
    <property type="entry name" value="G3PDHDRGNASE"/>
</dbReference>
<comment type="caution">
    <text evidence="4">The sequence shown here is derived from an EMBL/GenBank/DDBJ whole genome shotgun (WGS) entry which is preliminary data.</text>
</comment>
<dbReference type="Gene3D" id="3.40.50.720">
    <property type="entry name" value="NAD(P)-binding Rossmann-like Domain"/>
    <property type="match status" value="1"/>
</dbReference>
<dbReference type="SUPFAM" id="SSF55347">
    <property type="entry name" value="Glyceraldehyde-3-phosphate dehydrogenase-like, C-terminal domain"/>
    <property type="match status" value="1"/>
</dbReference>
<evidence type="ECO:0000256" key="1">
    <source>
        <dbReference type="ARBA" id="ARBA00023002"/>
    </source>
</evidence>
<evidence type="ECO:0000313" key="4">
    <source>
        <dbReference type="EMBL" id="KKU16326.1"/>
    </source>
</evidence>
<dbReference type="InterPro" id="IPR020829">
    <property type="entry name" value="GlycerAld_3-P_DH_cat"/>
</dbReference>
<dbReference type="PANTHER" id="PTHR43148">
    <property type="entry name" value="GLYCERALDEHYDE-3-PHOSPHATE DEHYDROGENASE 2"/>
    <property type="match status" value="1"/>
</dbReference>
<feature type="domain" description="Glyceraldehyde 3-phosphate dehydrogenase NAD(P) binding" evidence="3">
    <location>
        <begin position="2"/>
        <end position="167"/>
    </location>
</feature>
<name>A0A0G1N727_9BACT</name>
<dbReference type="InterPro" id="IPR020831">
    <property type="entry name" value="GlycerAld/Erythrose_P_DH"/>
</dbReference>
<gene>
    <name evidence="4" type="ORF">UX25_C0035G0003</name>
</gene>
<accession>A0A0G1N727</accession>
<dbReference type="PATRIC" id="fig|1618589.3.peg.525"/>
<dbReference type="STRING" id="1618589.UX25_C0035G0003"/>
<comment type="similarity">
    <text evidence="2">Belongs to the glyceraldehyde-3-phosphate dehydrogenase family.</text>
</comment>